<feature type="transmembrane region" description="Helical" evidence="6">
    <location>
        <begin position="66"/>
        <end position="91"/>
    </location>
</feature>
<feature type="transmembrane region" description="Helical" evidence="6">
    <location>
        <begin position="460"/>
        <end position="483"/>
    </location>
</feature>
<name>A0A2I1KRE0_9ACTO</name>
<dbReference type="GeneID" id="81709081"/>
<dbReference type="InterPro" id="IPR001898">
    <property type="entry name" value="SLC13A/DASS"/>
</dbReference>
<dbReference type="RefSeq" id="WP_101638306.1">
    <property type="nucleotide sequence ID" value="NZ_PKHA01000010.1"/>
</dbReference>
<feature type="transmembrane region" description="Helical" evidence="6">
    <location>
        <begin position="289"/>
        <end position="305"/>
    </location>
</feature>
<keyword evidence="3 6" id="KW-1133">Transmembrane helix</keyword>
<evidence type="ECO:0000256" key="2">
    <source>
        <dbReference type="ARBA" id="ARBA00022692"/>
    </source>
</evidence>
<proteinExistence type="predicted"/>
<dbReference type="NCBIfam" id="TIGR00785">
    <property type="entry name" value="dass"/>
    <property type="match status" value="1"/>
</dbReference>
<keyword evidence="4 6" id="KW-0472">Membrane</keyword>
<feature type="region of interest" description="Disordered" evidence="5">
    <location>
        <begin position="1"/>
        <end position="20"/>
    </location>
</feature>
<gene>
    <name evidence="7" type="ORF">CYJ26_09055</name>
</gene>
<dbReference type="EMBL" id="PKHA01000010">
    <property type="protein sequence ID" value="PKY98203.1"/>
    <property type="molecule type" value="Genomic_DNA"/>
</dbReference>
<keyword evidence="2 6" id="KW-0812">Transmembrane</keyword>
<protein>
    <submittedName>
        <fullName evidence="7">Transporter</fullName>
    </submittedName>
</protein>
<reference evidence="7 8" key="1">
    <citation type="submission" date="2017-12" db="EMBL/GenBank/DDBJ databases">
        <title>Phylogenetic diversity of female urinary microbiome.</title>
        <authorList>
            <person name="Thomas-White K."/>
            <person name="Wolfe A.J."/>
        </authorList>
    </citation>
    <scope>NUCLEOTIDE SEQUENCE [LARGE SCALE GENOMIC DNA]</scope>
    <source>
        <strain evidence="7 8">UMB0319</strain>
    </source>
</reference>
<organism evidence="7 8">
    <name type="scientific">Actinomyces urogenitalis</name>
    <dbReference type="NCBI Taxonomy" id="103621"/>
    <lineage>
        <taxon>Bacteria</taxon>
        <taxon>Bacillati</taxon>
        <taxon>Actinomycetota</taxon>
        <taxon>Actinomycetes</taxon>
        <taxon>Actinomycetales</taxon>
        <taxon>Actinomycetaceae</taxon>
        <taxon>Actinomyces</taxon>
    </lineage>
</organism>
<sequence>MPRSSARSTRTSPTRSLAPARAVKGKGAGLSTKQLIGLVLGAIVFIAPFLIDVPDLDPLGERMLSIFLLAIVLWVTEAIPLVATAVLVIALEVLLVSDQALLAVPEDAAKYSSFLGALANPVIILFLGGFLIADGAEKYHLDKNLAAVLIRPFTGSARRTVLGLMIITALLSIFMSNTATTATMFAVVIPVLGALPAGRPRAGLALSIPVAANVGGIGTPVGTPPNAIALGALAEQGYHISFGSWMVMAIPLMLVILFGAWLLIAVMFIPAGLGIELEMKANWHTDRKAVTFYVIAACTILLWMTEALHGMSANVVGFLAVVALLVTKVMGGEDLGKLSWPVLWLVAGGIALGDGVGKTGLDAWILGLFDWNSMPAVVVIIVMGVLGLAMSNVISHSAASNLLIPLAMGLATGIDGLDPVTIAVILALACSLGMSLPISTPPNAIAYATGEVMTADMAKVGIIVGVVGTALLVLVMPTVWSALGLL</sequence>
<dbReference type="PANTHER" id="PTHR10283:SF92">
    <property type="entry name" value="LOW-AFFINITY PHOSPHATE TRANSPORTER PHO91"/>
    <property type="match status" value="1"/>
</dbReference>
<dbReference type="Pfam" id="PF00939">
    <property type="entry name" value="Na_sulph_symp"/>
    <property type="match status" value="1"/>
</dbReference>
<evidence type="ECO:0000313" key="7">
    <source>
        <dbReference type="EMBL" id="PKY98203.1"/>
    </source>
</evidence>
<dbReference type="GO" id="GO:0005315">
    <property type="term" value="F:phosphate transmembrane transporter activity"/>
    <property type="evidence" value="ECO:0007669"/>
    <property type="project" value="TreeGrafter"/>
</dbReference>
<dbReference type="PANTHER" id="PTHR10283">
    <property type="entry name" value="SOLUTE CARRIER FAMILY 13 MEMBER"/>
    <property type="match status" value="1"/>
</dbReference>
<comment type="caution">
    <text evidence="7">The sequence shown here is derived from an EMBL/GenBank/DDBJ whole genome shotgun (WGS) entry which is preliminary data.</text>
</comment>
<evidence type="ECO:0000256" key="1">
    <source>
        <dbReference type="ARBA" id="ARBA00004141"/>
    </source>
</evidence>
<feature type="transmembrane region" description="Helical" evidence="6">
    <location>
        <begin position="338"/>
        <end position="357"/>
    </location>
</feature>
<evidence type="ECO:0000256" key="4">
    <source>
        <dbReference type="ARBA" id="ARBA00023136"/>
    </source>
</evidence>
<feature type="transmembrane region" description="Helical" evidence="6">
    <location>
        <begin position="420"/>
        <end position="439"/>
    </location>
</feature>
<dbReference type="AlphaFoldDB" id="A0A2I1KRE0"/>
<evidence type="ECO:0000256" key="6">
    <source>
        <dbReference type="SAM" id="Phobius"/>
    </source>
</evidence>
<feature type="transmembrane region" description="Helical" evidence="6">
    <location>
        <begin position="111"/>
        <end position="133"/>
    </location>
</feature>
<feature type="transmembrane region" description="Helical" evidence="6">
    <location>
        <begin position="161"/>
        <end position="189"/>
    </location>
</feature>
<feature type="transmembrane region" description="Helical" evidence="6">
    <location>
        <begin position="35"/>
        <end position="54"/>
    </location>
</feature>
<evidence type="ECO:0000313" key="8">
    <source>
        <dbReference type="Proteomes" id="UP000234778"/>
    </source>
</evidence>
<dbReference type="GO" id="GO:0005886">
    <property type="term" value="C:plasma membrane"/>
    <property type="evidence" value="ECO:0007669"/>
    <property type="project" value="TreeGrafter"/>
</dbReference>
<dbReference type="Proteomes" id="UP000234778">
    <property type="component" value="Unassembled WGS sequence"/>
</dbReference>
<comment type="subcellular location">
    <subcellularLocation>
        <location evidence="1">Membrane</location>
        <topology evidence="1">Multi-pass membrane protein</topology>
    </subcellularLocation>
</comment>
<feature type="compositionally biased region" description="Low complexity" evidence="5">
    <location>
        <begin position="1"/>
        <end position="19"/>
    </location>
</feature>
<feature type="transmembrane region" description="Helical" evidence="6">
    <location>
        <begin position="245"/>
        <end position="269"/>
    </location>
</feature>
<evidence type="ECO:0000256" key="5">
    <source>
        <dbReference type="SAM" id="MobiDB-lite"/>
    </source>
</evidence>
<accession>A0A2I1KRE0</accession>
<evidence type="ECO:0000256" key="3">
    <source>
        <dbReference type="ARBA" id="ARBA00022989"/>
    </source>
</evidence>